<dbReference type="Pfam" id="PF07859">
    <property type="entry name" value="Abhydrolase_3"/>
    <property type="match status" value="1"/>
</dbReference>
<dbReference type="PANTHER" id="PTHR23025">
    <property type="entry name" value="TRIACYLGLYCEROL LIPASE"/>
    <property type="match status" value="1"/>
</dbReference>
<dbReference type="AlphaFoldDB" id="T1JYX5"/>
<dbReference type="EnsemblMetazoa" id="tetur03g01910.1">
    <property type="protein sequence ID" value="tetur03g01910.1"/>
    <property type="gene ID" value="tetur03g01910"/>
</dbReference>
<evidence type="ECO:0000313" key="3">
    <source>
        <dbReference type="Proteomes" id="UP000015104"/>
    </source>
</evidence>
<dbReference type="GO" id="GO:0004806">
    <property type="term" value="F:triacylglycerol lipase activity"/>
    <property type="evidence" value="ECO:0007669"/>
    <property type="project" value="TreeGrafter"/>
</dbReference>
<dbReference type="STRING" id="32264.T1JYX5"/>
<evidence type="ECO:0000313" key="2">
    <source>
        <dbReference type="EnsemblMetazoa" id="tetur03g01910.1"/>
    </source>
</evidence>
<name>T1JYX5_TETUR</name>
<reference evidence="3" key="1">
    <citation type="submission" date="2011-08" db="EMBL/GenBank/DDBJ databases">
        <authorList>
            <person name="Rombauts S."/>
        </authorList>
    </citation>
    <scope>NUCLEOTIDE SEQUENCE</scope>
    <source>
        <strain evidence="3">London</strain>
    </source>
</reference>
<dbReference type="GO" id="GO:0019433">
    <property type="term" value="P:triglyceride catabolic process"/>
    <property type="evidence" value="ECO:0007669"/>
    <property type="project" value="TreeGrafter"/>
</dbReference>
<dbReference type="HOGENOM" id="CLU_509358_0_0_1"/>
<dbReference type="EMBL" id="CAEY01001109">
    <property type="status" value="NOT_ANNOTATED_CDS"/>
    <property type="molecule type" value="Genomic_DNA"/>
</dbReference>
<evidence type="ECO:0000259" key="1">
    <source>
        <dbReference type="Pfam" id="PF07859"/>
    </source>
</evidence>
<dbReference type="Proteomes" id="UP000015104">
    <property type="component" value="Unassembled WGS sequence"/>
</dbReference>
<dbReference type="GO" id="GO:0004771">
    <property type="term" value="F:sterol ester esterase activity"/>
    <property type="evidence" value="ECO:0007669"/>
    <property type="project" value="TreeGrafter"/>
</dbReference>
<reference evidence="2" key="2">
    <citation type="submission" date="2015-06" db="UniProtKB">
        <authorList>
            <consortium name="EnsemblMetazoa"/>
        </authorList>
    </citation>
    <scope>IDENTIFICATION</scope>
</reference>
<dbReference type="PANTHER" id="PTHR23025:SF3">
    <property type="entry name" value="HORMONE-SENSITIVE LIPASE"/>
    <property type="match status" value="1"/>
</dbReference>
<sequence length="569" mass="65103">MSQERSKLIIMDMASVCIEPSFSENLEKIRKSMLIYNSHAPVYDLNDKLASNGYRSLIKLMENFSRLAYHDMKSRSFAGVSPHIVKMSEVFAKMFDHLDERKVLDSQSLMWPPDADFIQIAFSFEPIMHAFYARNHNFWLCPSLRSILGNYISLVAYKSLKFFDMYRLFSRASTSRLFADYASNVSIDFVRMVWGMSEAAFYKKLYPMLLYGTRPSRKKTLYAPRQEFARIVGHDGLIEFNESHRNIWNVNKPVRFRFLQDTKSSLSTSTLVFHCHGAGFVAQSPESHEIYLRDWAIKLRGVPLVSVDYRLAPENKFPSGLQDCLDLYLWITSGLDEVKDLIGFHPKRIILCGDSAGGGLCISLTLVLNELKNLMKIQMPSSLIPFYPVCSLQTCASPSRLFTFFDTFLPLGVLLSILDAYFVDTNSNVPTKRQDNNSQTLKQKQIFGKNLEIGPHSMTPPWYKESDFKERLAQINKIAADPFASPLNYQNFSTLNDVSLNIIVGEFDPLLDEAIEFSRKWKGPISLDVVPNISHGFLYFANISVHSKKATNLCFQRVMEAVHFPQAKI</sequence>
<organism evidence="2 3">
    <name type="scientific">Tetranychus urticae</name>
    <name type="common">Two-spotted spider mite</name>
    <dbReference type="NCBI Taxonomy" id="32264"/>
    <lineage>
        <taxon>Eukaryota</taxon>
        <taxon>Metazoa</taxon>
        <taxon>Ecdysozoa</taxon>
        <taxon>Arthropoda</taxon>
        <taxon>Chelicerata</taxon>
        <taxon>Arachnida</taxon>
        <taxon>Acari</taxon>
        <taxon>Acariformes</taxon>
        <taxon>Trombidiformes</taxon>
        <taxon>Prostigmata</taxon>
        <taxon>Eleutherengona</taxon>
        <taxon>Raphignathae</taxon>
        <taxon>Tetranychoidea</taxon>
        <taxon>Tetranychidae</taxon>
        <taxon>Tetranychus</taxon>
    </lineage>
</organism>
<dbReference type="SUPFAM" id="SSF53474">
    <property type="entry name" value="alpha/beta-Hydrolases"/>
    <property type="match status" value="1"/>
</dbReference>
<accession>T1JYX5</accession>
<dbReference type="InterPro" id="IPR029058">
    <property type="entry name" value="AB_hydrolase_fold"/>
</dbReference>
<keyword evidence="3" id="KW-1185">Reference proteome</keyword>
<dbReference type="Gene3D" id="3.40.50.1820">
    <property type="entry name" value="alpha/beta hydrolase"/>
    <property type="match status" value="1"/>
</dbReference>
<dbReference type="InterPro" id="IPR013094">
    <property type="entry name" value="AB_hydrolase_3"/>
</dbReference>
<dbReference type="eggNOG" id="KOG4388">
    <property type="taxonomic scope" value="Eukaryota"/>
</dbReference>
<feature type="domain" description="Alpha/beta hydrolase fold-3" evidence="1">
    <location>
        <begin position="272"/>
        <end position="422"/>
    </location>
</feature>
<protein>
    <recommendedName>
        <fullName evidence="1">Alpha/beta hydrolase fold-3 domain-containing protein</fullName>
    </recommendedName>
</protein>
<proteinExistence type="predicted"/>
<dbReference type="GO" id="GO:0005829">
    <property type="term" value="C:cytosol"/>
    <property type="evidence" value="ECO:0007669"/>
    <property type="project" value="TreeGrafter"/>
</dbReference>